<feature type="compositionally biased region" description="Basic and acidic residues" evidence="1">
    <location>
        <begin position="28"/>
        <end position="53"/>
    </location>
</feature>
<accession>A0ABP0J9L4</accession>
<organism evidence="2 3">
    <name type="scientific">Durusdinium trenchii</name>
    <dbReference type="NCBI Taxonomy" id="1381693"/>
    <lineage>
        <taxon>Eukaryota</taxon>
        <taxon>Sar</taxon>
        <taxon>Alveolata</taxon>
        <taxon>Dinophyceae</taxon>
        <taxon>Suessiales</taxon>
        <taxon>Symbiodiniaceae</taxon>
        <taxon>Durusdinium</taxon>
    </lineage>
</organism>
<gene>
    <name evidence="2" type="ORF">SCF082_LOCUS10943</name>
</gene>
<reference evidence="2 3" key="1">
    <citation type="submission" date="2024-02" db="EMBL/GenBank/DDBJ databases">
        <authorList>
            <person name="Chen Y."/>
            <person name="Shah S."/>
            <person name="Dougan E. K."/>
            <person name="Thang M."/>
            <person name="Chan C."/>
        </authorList>
    </citation>
    <scope>NUCLEOTIDE SEQUENCE [LARGE SCALE GENOMIC DNA]</scope>
</reference>
<keyword evidence="3" id="KW-1185">Reference proteome</keyword>
<comment type="caution">
    <text evidence="2">The sequence shown here is derived from an EMBL/GenBank/DDBJ whole genome shotgun (WGS) entry which is preliminary data.</text>
</comment>
<protein>
    <submittedName>
        <fullName evidence="2">DUF4116 domain-containing protein</fullName>
    </submittedName>
</protein>
<feature type="non-terminal residue" evidence="2">
    <location>
        <position position="1"/>
    </location>
</feature>
<feature type="region of interest" description="Disordered" evidence="1">
    <location>
        <begin position="19"/>
        <end position="85"/>
    </location>
</feature>
<name>A0ABP0J9L4_9DINO</name>
<evidence type="ECO:0000313" key="3">
    <source>
        <dbReference type="Proteomes" id="UP001642464"/>
    </source>
</evidence>
<sequence>PGPGNYELKRDIHTCSVGSFSRAARFRPPREPDLLGRSDGRRRASSGDEDSRNPQHGLEPHPTIPKTMRPWQRAPKESPGPASYWNTMREQQTGCIQVKRGYKFGEAARELSLRSNML</sequence>
<evidence type="ECO:0000313" key="2">
    <source>
        <dbReference type="EMBL" id="CAK9011083.1"/>
    </source>
</evidence>
<evidence type="ECO:0000256" key="1">
    <source>
        <dbReference type="SAM" id="MobiDB-lite"/>
    </source>
</evidence>
<dbReference type="Proteomes" id="UP001642464">
    <property type="component" value="Unassembled WGS sequence"/>
</dbReference>
<dbReference type="EMBL" id="CAXAMM010006447">
    <property type="protein sequence ID" value="CAK9011083.1"/>
    <property type="molecule type" value="Genomic_DNA"/>
</dbReference>
<proteinExistence type="predicted"/>